<organism evidence="1 2">
    <name type="scientific">Candidatus Fukatsuia symbiotica</name>
    <dbReference type="NCBI Taxonomy" id="1878942"/>
    <lineage>
        <taxon>Bacteria</taxon>
        <taxon>Pseudomonadati</taxon>
        <taxon>Pseudomonadota</taxon>
        <taxon>Gammaproteobacteria</taxon>
        <taxon>Enterobacterales</taxon>
        <taxon>Yersiniaceae</taxon>
        <taxon>Candidatus Fukatsuia</taxon>
    </lineage>
</organism>
<dbReference type="GO" id="GO:0033644">
    <property type="term" value="C:host cell membrane"/>
    <property type="evidence" value="ECO:0007669"/>
    <property type="project" value="InterPro"/>
</dbReference>
<evidence type="ECO:0000313" key="2">
    <source>
        <dbReference type="Proteomes" id="UP000261875"/>
    </source>
</evidence>
<dbReference type="AlphaFoldDB" id="A0A2U8I370"/>
<sequence>MPLTIQGNTCLPFSRAISDKRIRRAVESSSKEEAAYMGVWDKIKDWICRTKKSEALEKLYELTHTDHEPDTESALKTMISFYQLKEMTYPGFQNRFQASVTENEDGTYTFTFSIKDGMDERKLVYGNSEKDIRAFSEKQLTNHSEFLNINPVSRESVDAALAKVAYNTDPDKLEGISSSNQKRLYLHLLSGPTKQEMVFDQRLTQRWIALQMKCFDYYALQRFSLDSTEGIDLGKTIGTESEWIYDFAKSIDSITKNIQKSLAEKFNNETNNLYDPIYADPMYAKVTDLNLDYSERTDNTFQAMTSNASELPVIKHYKGPVNGDIYATVGKKKSDKSELLRSIENYILENPKEFPSAYKYFKEGYIAG</sequence>
<gene>
    <name evidence="1" type="ORF">CCS41_02110</name>
</gene>
<evidence type="ECO:0000313" key="1">
    <source>
        <dbReference type="EMBL" id="AWK13572.1"/>
    </source>
</evidence>
<protein>
    <submittedName>
        <fullName evidence="1">Uncharacterized protein</fullName>
    </submittedName>
</protein>
<dbReference type="InterPro" id="IPR022747">
    <property type="entry name" value="SopD"/>
</dbReference>
<dbReference type="Gene3D" id="3.30.2440.10">
    <property type="entry name" value="Secreted effector protein SifA"/>
    <property type="match status" value="1"/>
</dbReference>
<reference evidence="1 2" key="1">
    <citation type="submission" date="2017-05" db="EMBL/GenBank/DDBJ databases">
        <title>Genome sequence of Candidatus Fukatsuia symbiotica and Candidatus Hamiltonella defensa from Acyrthosiphon pisum strain 5D.</title>
        <authorList>
            <person name="Patel V.A."/>
            <person name="Chevignon G."/>
            <person name="Russell J.A."/>
            <person name="Oliver K.M."/>
        </authorList>
    </citation>
    <scope>NUCLEOTIDE SEQUENCE [LARGE SCALE GENOMIC DNA]</scope>
    <source>
        <strain evidence="1 2">5D</strain>
    </source>
</reference>
<name>A0A2U8I370_9GAMM</name>
<dbReference type="RefSeq" id="WP_119797125.1">
    <property type="nucleotide sequence ID" value="NZ_CP021659.1"/>
</dbReference>
<dbReference type="Pfam" id="PF11047">
    <property type="entry name" value="SopD"/>
    <property type="match status" value="1"/>
</dbReference>
<dbReference type="Proteomes" id="UP000261875">
    <property type="component" value="Chromosome"/>
</dbReference>
<dbReference type="OrthoDB" id="6559336at2"/>
<proteinExistence type="predicted"/>
<accession>A0A2U8I370</accession>
<dbReference type="EMBL" id="CP021659">
    <property type="protein sequence ID" value="AWK13572.1"/>
    <property type="molecule type" value="Genomic_DNA"/>
</dbReference>
<keyword evidence="2" id="KW-1185">Reference proteome</keyword>
<dbReference type="KEGG" id="fsm:CCS41_02110"/>